<dbReference type="SUPFAM" id="SSF49464">
    <property type="entry name" value="Carboxypeptidase regulatory domain-like"/>
    <property type="match status" value="1"/>
</dbReference>
<keyword evidence="2 8" id="KW-0813">Transport</keyword>
<organism evidence="13 14">
    <name type="scientific">Bacteroides graminisolvens DSM 19988 = JCM 15093</name>
    <dbReference type="NCBI Taxonomy" id="1121097"/>
    <lineage>
        <taxon>Bacteria</taxon>
        <taxon>Pseudomonadati</taxon>
        <taxon>Bacteroidota</taxon>
        <taxon>Bacteroidia</taxon>
        <taxon>Bacteroidales</taxon>
        <taxon>Bacteroidaceae</taxon>
        <taxon>Bacteroides</taxon>
    </lineage>
</organism>
<dbReference type="EMBL" id="BAJS01000003">
    <property type="protein sequence ID" value="GAK35882.1"/>
    <property type="molecule type" value="Genomic_DNA"/>
</dbReference>
<dbReference type="PANTHER" id="PTHR40980">
    <property type="entry name" value="PLUG DOMAIN-CONTAINING PROTEIN"/>
    <property type="match status" value="1"/>
</dbReference>
<feature type="chain" id="PRO_5001659763" evidence="10">
    <location>
        <begin position="25"/>
        <end position="902"/>
    </location>
</feature>
<protein>
    <submittedName>
        <fullName evidence="13">TonB-dependent receptor</fullName>
    </submittedName>
</protein>
<evidence type="ECO:0000256" key="1">
    <source>
        <dbReference type="ARBA" id="ARBA00004571"/>
    </source>
</evidence>
<comment type="caution">
    <text evidence="13">The sequence shown here is derived from an EMBL/GenBank/DDBJ whole genome shotgun (WGS) entry which is preliminary data.</text>
</comment>
<reference evidence="13 14" key="1">
    <citation type="journal article" date="2015" name="Microbes Environ.">
        <title>Distribution and evolution of nitrogen fixation genes in the phylum bacteroidetes.</title>
        <authorList>
            <person name="Inoue J."/>
            <person name="Oshima K."/>
            <person name="Suda W."/>
            <person name="Sakamoto M."/>
            <person name="Iino T."/>
            <person name="Noda S."/>
            <person name="Hongoh Y."/>
            <person name="Hattori M."/>
            <person name="Ohkuma M."/>
        </authorList>
    </citation>
    <scope>NUCLEOTIDE SEQUENCE [LARGE SCALE GENOMIC DNA]</scope>
    <source>
        <strain evidence="13 14">JCM 15093</strain>
    </source>
</reference>
<feature type="signal peptide" evidence="10">
    <location>
        <begin position="1"/>
        <end position="24"/>
    </location>
</feature>
<keyword evidence="5 9" id="KW-0798">TonB box</keyword>
<feature type="domain" description="TonB-dependent receptor-like beta-barrel" evidence="11">
    <location>
        <begin position="386"/>
        <end position="861"/>
    </location>
</feature>
<evidence type="ECO:0000313" key="13">
    <source>
        <dbReference type="EMBL" id="GAK35882.1"/>
    </source>
</evidence>
<dbReference type="InterPro" id="IPR037066">
    <property type="entry name" value="Plug_dom_sf"/>
</dbReference>
<evidence type="ECO:0000256" key="10">
    <source>
        <dbReference type="SAM" id="SignalP"/>
    </source>
</evidence>
<dbReference type="RefSeq" id="WP_024995929.1">
    <property type="nucleotide sequence ID" value="NZ_ATZI01000001.1"/>
</dbReference>
<keyword evidence="6 8" id="KW-0472">Membrane</keyword>
<dbReference type="AlphaFoldDB" id="A0A069D0B5"/>
<dbReference type="Pfam" id="PF00593">
    <property type="entry name" value="TonB_dep_Rec_b-barrel"/>
    <property type="match status" value="1"/>
</dbReference>
<comment type="similarity">
    <text evidence="8 9">Belongs to the TonB-dependent receptor family.</text>
</comment>
<evidence type="ECO:0000256" key="6">
    <source>
        <dbReference type="ARBA" id="ARBA00023136"/>
    </source>
</evidence>
<dbReference type="Pfam" id="PF13715">
    <property type="entry name" value="CarbopepD_reg_2"/>
    <property type="match status" value="1"/>
</dbReference>
<evidence type="ECO:0000313" key="14">
    <source>
        <dbReference type="Proteomes" id="UP000027601"/>
    </source>
</evidence>
<dbReference type="STRING" id="1121097.GCA_000428125_00668"/>
<keyword evidence="4 8" id="KW-0812">Transmembrane</keyword>
<dbReference type="Gene3D" id="2.60.40.1120">
    <property type="entry name" value="Carboxypeptidase-like, regulatory domain"/>
    <property type="match status" value="1"/>
</dbReference>
<evidence type="ECO:0000256" key="2">
    <source>
        <dbReference type="ARBA" id="ARBA00022448"/>
    </source>
</evidence>
<evidence type="ECO:0000259" key="12">
    <source>
        <dbReference type="Pfam" id="PF07715"/>
    </source>
</evidence>
<dbReference type="InterPro" id="IPR000531">
    <property type="entry name" value="Beta-barrel_TonB"/>
</dbReference>
<accession>A0A069D0B5</accession>
<keyword evidence="10" id="KW-0732">Signal</keyword>
<evidence type="ECO:0000259" key="11">
    <source>
        <dbReference type="Pfam" id="PF00593"/>
    </source>
</evidence>
<dbReference type="Proteomes" id="UP000027601">
    <property type="component" value="Unassembled WGS sequence"/>
</dbReference>
<evidence type="ECO:0000256" key="9">
    <source>
        <dbReference type="RuleBase" id="RU003357"/>
    </source>
</evidence>
<dbReference type="InterPro" id="IPR008969">
    <property type="entry name" value="CarboxyPept-like_regulatory"/>
</dbReference>
<proteinExistence type="inferred from homology"/>
<evidence type="ECO:0000256" key="4">
    <source>
        <dbReference type="ARBA" id="ARBA00022692"/>
    </source>
</evidence>
<dbReference type="GO" id="GO:0009279">
    <property type="term" value="C:cell outer membrane"/>
    <property type="evidence" value="ECO:0007669"/>
    <property type="project" value="UniProtKB-SubCell"/>
</dbReference>
<keyword evidence="7 8" id="KW-0998">Cell outer membrane</keyword>
<keyword evidence="3 8" id="KW-1134">Transmembrane beta strand</keyword>
<dbReference type="PANTHER" id="PTHR40980:SF5">
    <property type="entry name" value="TONB-DEPENDENT RECEPTOR"/>
    <property type="match status" value="1"/>
</dbReference>
<name>A0A069D0B5_9BACE</name>
<dbReference type="Pfam" id="PF07715">
    <property type="entry name" value="Plug"/>
    <property type="match status" value="1"/>
</dbReference>
<evidence type="ECO:0000256" key="8">
    <source>
        <dbReference type="PROSITE-ProRule" id="PRU01360"/>
    </source>
</evidence>
<dbReference type="InterPro" id="IPR039426">
    <property type="entry name" value="TonB-dep_rcpt-like"/>
</dbReference>
<dbReference type="SUPFAM" id="SSF56935">
    <property type="entry name" value="Porins"/>
    <property type="match status" value="1"/>
</dbReference>
<evidence type="ECO:0000256" key="5">
    <source>
        <dbReference type="ARBA" id="ARBA00023077"/>
    </source>
</evidence>
<dbReference type="InterPro" id="IPR012910">
    <property type="entry name" value="Plug_dom"/>
</dbReference>
<evidence type="ECO:0000256" key="3">
    <source>
        <dbReference type="ARBA" id="ARBA00022452"/>
    </source>
</evidence>
<comment type="subcellular location">
    <subcellularLocation>
        <location evidence="1 8">Cell outer membrane</location>
        <topology evidence="1 8">Multi-pass membrane protein</topology>
    </subcellularLocation>
</comment>
<gene>
    <name evidence="13" type="ORF">JCM15093_1011</name>
</gene>
<dbReference type="Gene3D" id="2.40.170.20">
    <property type="entry name" value="TonB-dependent receptor, beta-barrel domain"/>
    <property type="match status" value="1"/>
</dbReference>
<feature type="domain" description="TonB-dependent receptor plug" evidence="12">
    <location>
        <begin position="132"/>
        <end position="218"/>
    </location>
</feature>
<dbReference type="OrthoDB" id="9768470at2"/>
<keyword evidence="13" id="KW-0675">Receptor</keyword>
<sequence length="902" mass="100645">MKTVRKKVLFIVTLLSLLSTQLMAENIKGIIRDKSSKEPLTGATVQIVGTNIGVIADLDGNYNLAGLKNGTYNLEIKYVSYKTIQIRNIKVSGSTPTVLNFEMEPESQVLGDVTVVARKNLEGEKALLQERQKATLAIENMGAKEMSLKGVSSVADGVKKITGVSLASAGQLIVRGLGDRYSTTTLNGLPIASPNPDNKLIPLDIFPTSTVKNITVSKVYEAGAFADYSGAHVDIGTRENTGEDFFSISINAGGKINTLFKDFYSSDRKGSLFSTGNLNKSLLTMNKSEFEDSYVKNNDPFGTNFSISKNTSLPVIGGSLGVGKSWKLNNGQRLSLLASVGISNDSQILKDAYVTTLTAQGTNLNEFSYDKYTSELKMAGLASVGYTFRKADRINYTLFYARNAVDNYMRREGYDSEGVNLIGSNSVFHAYTLLNNQLLGHHEFGKQWDLNWSASYGETGSDEPDRRQVMFRKDDAGALSLFKLNKQETMRYYGELDEKEVVGDLRLNYKFGESNKIKVGGTYKDKDRDFTSARFYYNLNAINPTITDIYDTDGYLNQSNLANGTISITRDFQPKYTYYAGSEIAAAFAEAEYYPIQSLLVSLGVRYEHSTQWVRYWDDASNEKRSELNTDDFFPALNMKYNFNPANSLRLSASRTVTRPSFIEMAPFLYKESYGSSEIRGNENLKNGYNYNIDLRYEFFPQNSSDMFSITGYYKKLESPIERVQESSGGSAVHSFRNADNGMAAGVEIEIRKEIIKNLRFGINGSYMYTDVKLPEGEGIYTDSQRQLQGASPYLINADLSYTPSFGEERRMSLAMMYNVQGPRIHSVGIYNLGNVEQQALHTFDFVGNYEFNKHFSAKVQLKDLLNSTVRFKQDVPSTGKVIEVESFKPGTSAEIGFTYKF</sequence>
<evidence type="ECO:0000256" key="7">
    <source>
        <dbReference type="ARBA" id="ARBA00023237"/>
    </source>
</evidence>
<dbReference type="PROSITE" id="PS52016">
    <property type="entry name" value="TONB_DEPENDENT_REC_3"/>
    <property type="match status" value="1"/>
</dbReference>
<dbReference type="eggNOG" id="COG4771">
    <property type="taxonomic scope" value="Bacteria"/>
</dbReference>
<dbReference type="Gene3D" id="2.170.130.10">
    <property type="entry name" value="TonB-dependent receptor, plug domain"/>
    <property type="match status" value="1"/>
</dbReference>
<dbReference type="InterPro" id="IPR036942">
    <property type="entry name" value="Beta-barrel_TonB_sf"/>
</dbReference>
<keyword evidence="14" id="KW-1185">Reference proteome</keyword>